<dbReference type="InterPro" id="IPR041658">
    <property type="entry name" value="AAA_lid_11"/>
</dbReference>
<dbReference type="Pfam" id="PF03028">
    <property type="entry name" value="Dynein_heavy"/>
    <property type="match status" value="1"/>
</dbReference>
<dbReference type="Pfam" id="PF08393">
    <property type="entry name" value="DHC_N2"/>
    <property type="match status" value="1"/>
</dbReference>
<evidence type="ECO:0000313" key="27">
    <source>
        <dbReference type="EMBL" id="THD23899.1"/>
    </source>
</evidence>
<dbReference type="InterPro" id="IPR041466">
    <property type="entry name" value="Dynein_AAA5_ext"/>
</dbReference>
<keyword evidence="4" id="KW-0963">Cytoplasm</keyword>
<feature type="domain" description="Dynein heavy chain AAA module D4" evidence="21">
    <location>
        <begin position="2498"/>
        <end position="2759"/>
    </location>
</feature>
<dbReference type="FunFam" id="3.40.50.300:FF:000044">
    <property type="entry name" value="Dynein heavy chain 5, axonemal"/>
    <property type="match status" value="1"/>
</dbReference>
<dbReference type="InterPro" id="IPR027417">
    <property type="entry name" value="P-loop_NTPase"/>
</dbReference>
<name>A0A4E0R5U1_FASHE</name>
<dbReference type="PANTHER" id="PTHR22878:SF73">
    <property type="entry name" value="DYNEIN AXONEMAL HEAVY CHAIN 1"/>
    <property type="match status" value="1"/>
</dbReference>
<evidence type="ECO:0000256" key="11">
    <source>
        <dbReference type="ARBA" id="ARBA00023054"/>
    </source>
</evidence>
<feature type="domain" description="Dynein heavy chain AAA lid" evidence="24">
    <location>
        <begin position="3761"/>
        <end position="3900"/>
    </location>
</feature>
<feature type="domain" description="Dynein heavy chain C-terminal" evidence="25">
    <location>
        <begin position="3906"/>
        <end position="4210"/>
    </location>
</feature>
<dbReference type="GO" id="GO:0005858">
    <property type="term" value="C:axonemal dynein complex"/>
    <property type="evidence" value="ECO:0007669"/>
    <property type="project" value="UniProtKB-ARBA"/>
</dbReference>
<feature type="domain" description="Dynein heavy chain hydrolytic ATP-binding dynein motor region" evidence="19">
    <location>
        <begin position="1454"/>
        <end position="1783"/>
    </location>
</feature>
<feature type="domain" description="Dynein heavy chain AAA 5 extension" evidence="23">
    <location>
        <begin position="1951"/>
        <end position="2099"/>
    </location>
</feature>
<keyword evidence="10" id="KW-0243">Dynein</keyword>
<dbReference type="Gene3D" id="1.10.287.2620">
    <property type="match status" value="1"/>
</dbReference>
<reference evidence="27" key="1">
    <citation type="submission" date="2019-03" db="EMBL/GenBank/DDBJ databases">
        <title>Improved annotation for the trematode Fasciola hepatica.</title>
        <authorList>
            <person name="Choi Y.-J."/>
            <person name="Martin J."/>
            <person name="Mitreva M."/>
        </authorList>
    </citation>
    <scope>NUCLEOTIDE SEQUENCE [LARGE SCALE GENOMIC DNA]</scope>
</reference>
<evidence type="ECO:0000256" key="2">
    <source>
        <dbReference type="ARBA" id="ARBA00004430"/>
    </source>
</evidence>
<evidence type="ECO:0000256" key="16">
    <source>
        <dbReference type="SAM" id="Coils"/>
    </source>
</evidence>
<protein>
    <submittedName>
        <fullName evidence="27">Dynein heavy chain axonemal</fullName>
    </submittedName>
</protein>
<dbReference type="InterPro" id="IPR013602">
    <property type="entry name" value="Dynein_heavy_linker"/>
</dbReference>
<evidence type="ECO:0000256" key="1">
    <source>
        <dbReference type="ARBA" id="ARBA00004230"/>
    </source>
</evidence>
<evidence type="ECO:0000256" key="3">
    <source>
        <dbReference type="ARBA" id="ARBA00008887"/>
    </source>
</evidence>
<dbReference type="FunFam" id="3.40.50.300:FF:000362">
    <property type="entry name" value="Dynein, axonemal, heavy chain 6"/>
    <property type="match status" value="1"/>
</dbReference>
<dbReference type="Pfam" id="PF12781">
    <property type="entry name" value="AAA_9"/>
    <property type="match status" value="1"/>
</dbReference>
<organism evidence="27 28">
    <name type="scientific">Fasciola hepatica</name>
    <name type="common">Liver fluke</name>
    <dbReference type="NCBI Taxonomy" id="6192"/>
    <lineage>
        <taxon>Eukaryota</taxon>
        <taxon>Metazoa</taxon>
        <taxon>Spiralia</taxon>
        <taxon>Lophotrochozoa</taxon>
        <taxon>Platyhelminthes</taxon>
        <taxon>Trematoda</taxon>
        <taxon>Digenea</taxon>
        <taxon>Plagiorchiida</taxon>
        <taxon>Echinostomata</taxon>
        <taxon>Echinostomatoidea</taxon>
        <taxon>Fasciolidae</taxon>
        <taxon>Fasciola</taxon>
    </lineage>
</organism>
<dbReference type="Gene3D" id="3.40.50.300">
    <property type="entry name" value="P-loop containing nucleotide triphosphate hydrolases"/>
    <property type="match status" value="5"/>
</dbReference>
<dbReference type="Pfam" id="PF12774">
    <property type="entry name" value="AAA_6"/>
    <property type="match status" value="1"/>
</dbReference>
<feature type="domain" description="Dynein heavy chain coiled coil stalk" evidence="20">
    <location>
        <begin position="2773"/>
        <end position="3116"/>
    </location>
</feature>
<dbReference type="InterPro" id="IPR054354">
    <property type="entry name" value="DYNC2H1-like_lid"/>
</dbReference>
<evidence type="ECO:0000256" key="13">
    <source>
        <dbReference type="ARBA" id="ARBA00023175"/>
    </source>
</evidence>
<dbReference type="Gene3D" id="3.10.490.20">
    <property type="match status" value="1"/>
</dbReference>
<evidence type="ECO:0000256" key="9">
    <source>
        <dbReference type="ARBA" id="ARBA00022846"/>
    </source>
</evidence>
<dbReference type="InterPro" id="IPR042222">
    <property type="entry name" value="Dynein_2_N"/>
</dbReference>
<comment type="similarity">
    <text evidence="3">Belongs to the dynein heavy chain family.</text>
</comment>
<dbReference type="Pfam" id="PF22597">
    <property type="entry name" value="DYN_lid"/>
    <property type="match status" value="1"/>
</dbReference>
<dbReference type="GO" id="GO:0005874">
    <property type="term" value="C:microtubule"/>
    <property type="evidence" value="ECO:0007669"/>
    <property type="project" value="UniProtKB-KW"/>
</dbReference>
<dbReference type="InterPro" id="IPR035706">
    <property type="entry name" value="AAA_9"/>
</dbReference>
<evidence type="ECO:0000256" key="5">
    <source>
        <dbReference type="ARBA" id="ARBA00022701"/>
    </source>
</evidence>
<keyword evidence="8" id="KW-0067">ATP-binding</keyword>
<keyword evidence="5" id="KW-0493">Microtubule</keyword>
<feature type="domain" description="Dynein 2 heavy chain 1 cytoplasmic ATPase lid" evidence="26">
    <location>
        <begin position="2347"/>
        <end position="2426"/>
    </location>
</feature>
<keyword evidence="7" id="KW-0547">Nucleotide-binding</keyword>
<dbReference type="FunFam" id="3.40.50.300:FF:000223">
    <property type="entry name" value="Dynein heavy chain 3, axonemal"/>
    <property type="match status" value="1"/>
</dbReference>
<dbReference type="FunFam" id="1.10.8.720:FF:000001">
    <property type="entry name" value="dynein heavy chain 7, axonemal"/>
    <property type="match status" value="1"/>
</dbReference>
<dbReference type="Gene3D" id="1.20.1270.280">
    <property type="match status" value="1"/>
</dbReference>
<dbReference type="Gene3D" id="1.10.8.710">
    <property type="match status" value="1"/>
</dbReference>
<evidence type="ECO:0000256" key="6">
    <source>
        <dbReference type="ARBA" id="ARBA00022737"/>
    </source>
</evidence>
<dbReference type="FunFam" id="3.40.50.300:FF:002141">
    <property type="entry name" value="Dynein heavy chain"/>
    <property type="match status" value="1"/>
</dbReference>
<dbReference type="InterPro" id="IPR004273">
    <property type="entry name" value="Dynein_heavy_D6_P-loop"/>
</dbReference>
<evidence type="ECO:0000259" key="22">
    <source>
        <dbReference type="Pfam" id="PF12781"/>
    </source>
</evidence>
<evidence type="ECO:0000259" key="25">
    <source>
        <dbReference type="Pfam" id="PF18199"/>
    </source>
</evidence>
<evidence type="ECO:0000313" key="28">
    <source>
        <dbReference type="Proteomes" id="UP000230066"/>
    </source>
</evidence>
<evidence type="ECO:0000256" key="14">
    <source>
        <dbReference type="ARBA" id="ARBA00023212"/>
    </source>
</evidence>
<feature type="coiled-coil region" evidence="16">
    <location>
        <begin position="3002"/>
        <end position="3050"/>
    </location>
</feature>
<dbReference type="Pfam" id="PF18198">
    <property type="entry name" value="AAA_lid_11"/>
    <property type="match status" value="1"/>
</dbReference>
<dbReference type="GO" id="GO:0051959">
    <property type="term" value="F:dynein light intermediate chain binding"/>
    <property type="evidence" value="ECO:0007669"/>
    <property type="project" value="InterPro"/>
</dbReference>
<dbReference type="Gene3D" id="1.10.472.130">
    <property type="match status" value="1"/>
</dbReference>
<dbReference type="GO" id="GO:0008569">
    <property type="term" value="F:minus-end-directed microtubule motor activity"/>
    <property type="evidence" value="ECO:0007669"/>
    <property type="project" value="InterPro"/>
</dbReference>
<dbReference type="FunFam" id="1.20.1270.280:FF:000001">
    <property type="entry name" value="dynein heavy chain 7, axonemal"/>
    <property type="match status" value="1"/>
</dbReference>
<evidence type="ECO:0000256" key="10">
    <source>
        <dbReference type="ARBA" id="ARBA00023017"/>
    </source>
</evidence>
<dbReference type="Gene3D" id="3.20.180.20">
    <property type="entry name" value="Dynein heavy chain, N-terminal domain 2"/>
    <property type="match status" value="1"/>
</dbReference>
<dbReference type="FunFam" id="1.10.8.710:FF:000004">
    <property type="entry name" value="Dynein axonemal heavy chain 6"/>
    <property type="match status" value="1"/>
</dbReference>
<dbReference type="Gene3D" id="1.20.920.30">
    <property type="match status" value="1"/>
</dbReference>
<dbReference type="Gene3D" id="1.20.58.1120">
    <property type="match status" value="1"/>
</dbReference>
<dbReference type="GO" id="GO:0045505">
    <property type="term" value="F:dynein intermediate chain binding"/>
    <property type="evidence" value="ECO:0007669"/>
    <property type="project" value="InterPro"/>
</dbReference>
<evidence type="ECO:0000256" key="8">
    <source>
        <dbReference type="ARBA" id="ARBA00022840"/>
    </source>
</evidence>
<keyword evidence="14" id="KW-0206">Cytoskeleton</keyword>
<feature type="domain" description="Dynein heavy chain region D6 P-loop" evidence="17">
    <location>
        <begin position="3614"/>
        <end position="3728"/>
    </location>
</feature>
<dbReference type="EMBL" id="JXXN02001883">
    <property type="protein sequence ID" value="THD23899.1"/>
    <property type="molecule type" value="Genomic_DNA"/>
</dbReference>
<dbReference type="GO" id="GO:0031514">
    <property type="term" value="C:motile cilium"/>
    <property type="evidence" value="ECO:0007669"/>
    <property type="project" value="UniProtKB-SubCell"/>
</dbReference>
<evidence type="ECO:0000259" key="26">
    <source>
        <dbReference type="Pfam" id="PF22597"/>
    </source>
</evidence>
<dbReference type="Pfam" id="PF12777">
    <property type="entry name" value="MT"/>
    <property type="match status" value="1"/>
</dbReference>
<dbReference type="Pfam" id="PF12775">
    <property type="entry name" value="AAA_7"/>
    <property type="match status" value="1"/>
</dbReference>
<dbReference type="SUPFAM" id="SSF52540">
    <property type="entry name" value="P-loop containing nucleoside triphosphate hydrolases"/>
    <property type="match status" value="4"/>
</dbReference>
<proteinExistence type="inferred from homology"/>
<feature type="domain" description="Dynein heavy chain ATP-binding dynein motor region" evidence="22">
    <location>
        <begin position="3148"/>
        <end position="3369"/>
    </location>
</feature>
<dbReference type="FunFam" id="1.10.8.1220:FF:000001">
    <property type="entry name" value="Dynein axonemal heavy chain 5"/>
    <property type="match status" value="1"/>
</dbReference>
<comment type="caution">
    <text evidence="27">The sequence shown here is derived from an EMBL/GenBank/DDBJ whole genome shotgun (WGS) entry which is preliminary data.</text>
</comment>
<dbReference type="FunFam" id="1.20.140.100:FF:000004">
    <property type="entry name" value="Dynein axonemal heavy chain 6"/>
    <property type="match status" value="1"/>
</dbReference>
<dbReference type="Proteomes" id="UP000230066">
    <property type="component" value="Unassembled WGS sequence"/>
</dbReference>
<evidence type="ECO:0000259" key="17">
    <source>
        <dbReference type="Pfam" id="PF03028"/>
    </source>
</evidence>
<sequence length="4214" mass="481412">MEDKNSLYPEIRKQGFYSEVYTAKPIRFTQDELPPPCVVEGIESCLKDKDHTPMVDVELPPYIADHIAFHGPTTEGNYFMDFPPRSFDPKVQVPFYTPPTECPRKLHIERKKRRFQSLSLTTILENEHHIRTEDILPKMLENCKSERGEWGAYLPLEYFDDECFDCRTPEDWLTLGLDEGVRKPIPALCLLPESDDQHHLDIRDPSIVWRWQLSGVLDYDFKSKLWLVQKVDKNGRILDPSGKPVVNGGLLKNGVFVELTSQYWIPRIQLMFLAEDPDIFAQRVASAYKDRQRHEAGLRYNLYLDCMPNEGIGELSSTVIKHILFLAKDDTCTVKNFQGLEETSQKLQKEVMFDYWRSMNDLILREMVQMEKTQFDFIHPVEKKQRKIPWKGTLEIPKYDFDTMFGKFCALSMLTKPEAISALCKAQYECSEVRSKSMFHVPISKHMRLEEFEQTQSMMTVQVALFLKDAWLDNLRKHIRTCLRDSGKGWFNIYETDFYVYSQSKLKKLMELVKFCMQDTMRYLIMDSLTNLVNMVRDACANCLDLTASFEWTNDLLTSSLPPKKNPIFLVDLVLDADGPHYSTPLRNFVNTLVSLFDKAINSVQDVPQLERFVMEGISSAENPLLEAVGIHEPPVELLRQNLQEYVSAAIIPMESYARRYDQFMELTMLDINAYLKIYETQNQSALEIKLQVEKQLAEKENVEHSIPSSIVIGPFYINTEPVRQNLSKKCKALVNALLDLLARQLRKQADQSSDEFRQIAARLYEKPNSIEELTEMREWITTIPDKLQEHQEGIDKAMSDYELIDAFFYILSADDFNAKWTTIGWPHKIRQMITQVEKSLEEDEERFRKLQVSESAAFSDKIDTLTMMVASMASFTEISKAQEVANEVRRIYKQLLDAQSTAGTFNNRERLFGMPSTNYDKIPRLMKDFEPFKNLWLSASDWLKTQEAVMNDPLTSIDADHVEKLVVDCYKTMHKSVRIFHELPGVQEVANQIKMAIEEFKPFIPLIQGLRNPGMRKRHWEQLSEQLGVSIVPKSTLTFARCLEMRLQDHIETIAKVAEVAGKEYSIESALNKMVAEWQPINFEVLPYKDTGTCIIKVGDEVNQLLDDHVVMTQAMNFSPYKKPFEERIVQWEAKLHTAQDVLDEWISCQRQWLYLEPIFSSEDINRQLPVESKRYATMDRIWRKVMKQAADQPQVIALCPDPRLLNSLRECNRLLDQVQKGLSEYLETKRQSFPRFYFLSDDELLEILSQTKDPTAVQPHLRKCFENIAKLDFQPNLEIIAMYSSEGERVAFVESTYPTGNVEEWMLEIERLMRYSLRVIIGQSLEAYKKTPRTEWVLNWPGQVVIAGCQTYWTSEVTQAIASGALDQLYPHLLRQLDGLRELVRGDLSRIGRMTLSALIVIEVHARDVVNRMIEEHVCNVNDFEWISQLRYYWQADAEELKLHAVNAEFNYGYEYLGNTTRLVITPLTDRCYLTLTGALHLKFGGAPAGPAGTGKTETTKDLGKAFAIQCVVFNCSDQLDFMAMGKFFKGLASAGAWACFDEFNRIDIEVLSVVAQQITTIQKAQQQRLDRFVFEGDELVLKPSCAVFITMNPGYAGRTELPDNLKALFRPVAMMVPDYALIAEISLFSFGFSDARLLAKKIVTTFKLSSEQLSTQDHYDFGMRAVKSVISAAGNLKRQNADMDEELICLRAIRDVNVPKFLVDDLKLFNGIVSDLFPNIRYLMEAPVDYGDLTLALKTSCGKLGLLDVEGFLHKCIQLYETTVVRHGLMLVGPTGSGKTKCYKVLQNALTSLRDKPAPDGSFFQTVHTYVLNPKSITMGQLYGEFDLLTHEWTDGILSTLIRKGVSAENEDKRWYVFDGPVDAVWIENMNTVLDDNKKLCLSSGEIIKLSEAMTMMFEVADLAVASPATVSRCGMVYLEPSILGLNPFIHCWIRKLPDAIFTHRDKLQSLFDLYLLESIAFIRTETKEVIPTTDGQLCFSLIKMLDAFFLPYQPKEAPMTQKTKQQADKAKNLKAPLRPMLSEGFENNVTEDILVRIGQALECWFIFSLIWSVGATCTNEGRVKFDAYLRRKMKELKSILPFPEEGTVYDYCFDDGGLLKPEEHEDEDDDVAEKERKMSWKHWMANIPTLQIPPEMRYSDIIVPTIDTIRCGCLMEMLLVAKKPVLCVGPTGTGKTMTIMNKLTRNMPAEYIPEFIIFSAKTSAKQTQDLIDGKLDKRRKHVFGPPMGRFLIFFIDDLNMPALEVYGAQPPIELIRQWMDFGGWYDLKNVGEFRRLVDVNFIGAMGPPGGGRNPVTARLMRHFNFLAYNELDEKSMYTIFSLILNSWLSRPGPEEPASLLLVHAEALVNASIRVYTTIQSQLLPTPAKSHYTFNMRDLSKVFQGMLMMEPGSLVGSLEQLLRLWYHESCRVFQDRLVNDTDRDWFSNLMDTTSKESFQLPVDDYVKTKPLLYGDFLTAAVSDVWKYIEMPDHAQIIQVIEENLDDYNQVNTAKMNLVLFMYAVEHVCRISRIIRQPQGNALLLGMGGSGRQSLTRLAAHMAEYECFQVELAKNYGVNEWREDLKKIMMNAGIEDNAVTFLFSDTQIKSESFLEDINNILNAGDVPNIYSLDDLDKIYDAMKTVVADAGLQPTKTNLFSCYAKRVRANLHTVITMSPIGEIFRARLRQFPALVSCCTIDWFSPWPPEALESVALRTLQQMVELNADDATIAAMAKMCIDMHQSAVHNTELYRLELSRHNYVTPTSFLELLGVFSKIYGLKKVEVTTARDRTKTGLDKLLSTEEAVSKLQEELEVMKPELERAVEESKVTMEEIARDSKVAEETQTVVAHEEQQALKKARECQLIRDDAQRDLDEAMPALFESLEALKSLNKNDITEVRAMMRPPEGVRLVIEAVCIMKDVKPKKVAGDKPGVKVDDYWEPGKMLLQDPGKFLDSLLNYDKDNIPEPVISKVKPYIESESFMPAAIAKVSKACTSICLWVRAMYKYHHVAKNVAPKRAALQSSELELAETEKLLKESRSRLKACEDRIAGLQTKYDECIRRQRELEEKSQLCEARLVRADKLIGGLGNEKIRWKESVISLNHLLDNLVGNVLCSAGSVAYLGPFSGKYRSDMVSDWVNKLQQHLVPHTTDPAPNLVQTYGDPVKLRNWHIYGLPKDALSIENACIVQFSRRWPLFIDPQGQANKWIKALGANEGMSVIKMSDKDFLRSLENSIRFGKPCLLENVGEELDPALEPILLKQTYKHQGAMVIKLGESVIPYHDDFRFYITTKLPNPHYKPEVSTKVTLVNFTLSPDGLEDQLLGLVVAEERPDLEEAKNQLIVSNAKMKQELKEIEDRILERLSATEGSPVDDIDLIQTLEASKLKSSEIQAKVVVAEQTEHDIDETRSKYIPVAVRTQILFFCVADLANIDPMYQYSLEWFVNIFLNGIVNADKADNVPQRVVNINNYFTFSLYCNVCRSLFEKHKLMFAFLVAIRILQNEGKINMDEYRYLLAGGTSKPHDLPNPAPEWISDRMWSEVLTLNALSCFSGIPESIAENRDGFKVIFDSPEPHRETFPDPWQVNLDSFQRILLLRCLRSDKVTNAMQDFVTHHLGQRFVEPQSTSLPQVFKDSSPTSPLIFVLSQGTDPASDLYKFADEMKFGGKKLSAISLGQGQGPRAEELMRAAMERGIWVFFQNCHLAPSWMPVLERLVEQIDKDRVHRDFRLWLTSMPSPVFPVYILQNGSKMTVEPPKGLKANLLRTYLSVNDAYLNNVPDKNSVFRHLLLALAFFNGALIERKKFGPLGFNIPYEFTTGDLKICMDQLVMFLSEYTVIPYKVLCYTAGHINYGGRITDDWDRRCAMSILGEYYQPQSLDDEHPYSPSGIYHQLEGSSDHATYLEYIRSLPINDPPEIFGLHENANITFAQNETFALLGYLLQLQPRSSAGSGSGQQREDVVEEIARSLLQSAPQPFDLAGVVQKYPVMYEQSMNTVLTQEVIRYNNLLMAMQLTLQDLLKALKGLVVMSASLEEMAGSLFDNRVPTMWANKAYPSLKPLASWVDDLLQRVAFIQDWIDHGVPSVFWISGFFFPQAFLTGTLQNYARKMLISVDTISFDFQVMKESVTELTELPADGSYIRGLFLEGARWDFHRHLLGESRPKELYVNMPVVWLIPVANRKSPEQGIYECPVYKTLTRAGTLSTTGHSTNFVFAIDLPTDQPQKHWIQRGVALLCALNY</sequence>
<dbReference type="Gene3D" id="1.10.8.1220">
    <property type="match status" value="1"/>
</dbReference>
<dbReference type="Pfam" id="PF12780">
    <property type="entry name" value="AAA_8"/>
    <property type="match status" value="1"/>
</dbReference>
<dbReference type="Pfam" id="PF18199">
    <property type="entry name" value="Dynein_C"/>
    <property type="match status" value="1"/>
</dbReference>
<dbReference type="FunFam" id="3.40.50.300:FF:001328">
    <property type="entry name" value="Dynein heavy chain 6, axonemal"/>
    <property type="match status" value="1"/>
</dbReference>
<dbReference type="InterPro" id="IPR042228">
    <property type="entry name" value="Dynein_linker_3"/>
</dbReference>
<keyword evidence="11 16" id="KW-0175">Coiled coil</keyword>
<evidence type="ECO:0000256" key="15">
    <source>
        <dbReference type="ARBA" id="ARBA00023273"/>
    </source>
</evidence>
<dbReference type="Gene3D" id="1.20.920.20">
    <property type="match status" value="1"/>
</dbReference>
<evidence type="ECO:0000256" key="4">
    <source>
        <dbReference type="ARBA" id="ARBA00022490"/>
    </source>
</evidence>
<dbReference type="FunFam" id="1.20.58.1120:FF:000005">
    <property type="entry name" value="Dynein, axonemal, heavy chain 12"/>
    <property type="match status" value="1"/>
</dbReference>
<keyword evidence="6" id="KW-0677">Repeat</keyword>
<evidence type="ECO:0000259" key="18">
    <source>
        <dbReference type="Pfam" id="PF08393"/>
    </source>
</evidence>
<dbReference type="FunFam" id="1.20.920.20:FF:000006">
    <property type="entry name" value="Dynein, axonemal, heavy chain 6"/>
    <property type="match status" value="1"/>
</dbReference>
<keyword evidence="28" id="KW-1185">Reference proteome</keyword>
<dbReference type="GO" id="GO:0003341">
    <property type="term" value="P:cilium movement"/>
    <property type="evidence" value="ECO:0007669"/>
    <property type="project" value="UniProtKB-ARBA"/>
</dbReference>
<keyword evidence="12" id="KW-0969">Cilium</keyword>
<keyword evidence="9" id="KW-0282">Flagellum</keyword>
<dbReference type="InterPro" id="IPR024743">
    <property type="entry name" value="Dynein_HC_stalk"/>
</dbReference>
<feature type="domain" description="Dynein heavy chain linker" evidence="18">
    <location>
        <begin position="926"/>
        <end position="1325"/>
    </location>
</feature>
<dbReference type="Gene3D" id="1.20.140.100">
    <property type="entry name" value="Dynein heavy chain, N-terminal domain 2"/>
    <property type="match status" value="1"/>
</dbReference>
<dbReference type="InterPro" id="IPR043160">
    <property type="entry name" value="Dynein_C_barrel"/>
</dbReference>
<evidence type="ECO:0000259" key="20">
    <source>
        <dbReference type="Pfam" id="PF12777"/>
    </source>
</evidence>
<evidence type="ECO:0000256" key="12">
    <source>
        <dbReference type="ARBA" id="ARBA00023069"/>
    </source>
</evidence>
<evidence type="ECO:0000259" key="24">
    <source>
        <dbReference type="Pfam" id="PF18198"/>
    </source>
</evidence>
<dbReference type="PANTHER" id="PTHR22878">
    <property type="entry name" value="DYNEIN HEAVY CHAIN 6, AXONEMAL-LIKE-RELATED"/>
    <property type="match status" value="1"/>
</dbReference>
<evidence type="ECO:0000259" key="23">
    <source>
        <dbReference type="Pfam" id="PF17852"/>
    </source>
</evidence>
<dbReference type="FunFam" id="1.20.920.30:FF:000005">
    <property type="entry name" value="Dynein, axonemal, heavy chain 2"/>
    <property type="match status" value="1"/>
</dbReference>
<dbReference type="GO" id="GO:0005524">
    <property type="term" value="F:ATP binding"/>
    <property type="evidence" value="ECO:0007669"/>
    <property type="project" value="UniProtKB-KW"/>
</dbReference>
<evidence type="ECO:0000256" key="7">
    <source>
        <dbReference type="ARBA" id="ARBA00022741"/>
    </source>
</evidence>
<evidence type="ECO:0000259" key="21">
    <source>
        <dbReference type="Pfam" id="PF12780"/>
    </source>
</evidence>
<dbReference type="InterPro" id="IPR043157">
    <property type="entry name" value="Dynein_AAA1S"/>
</dbReference>
<accession>A0A4E0R5U1</accession>
<dbReference type="FunFam" id="1.10.287.2620:FF:000002">
    <property type="entry name" value="Dynein heavy chain 2, axonemal"/>
    <property type="match status" value="1"/>
</dbReference>
<comment type="subcellular location">
    <subcellularLocation>
        <location evidence="1">Cell projection</location>
        <location evidence="1">Cilium</location>
        <location evidence="1">Flagellum</location>
    </subcellularLocation>
    <subcellularLocation>
        <location evidence="2">Cytoplasm</location>
        <location evidence="2">Cytoskeleton</location>
        <location evidence="2">Cilium axoneme</location>
    </subcellularLocation>
</comment>
<dbReference type="FunFam" id="3.10.490.20:FF:000001">
    <property type="entry name" value="dynein heavy chain 7, axonemal"/>
    <property type="match status" value="1"/>
</dbReference>
<gene>
    <name evidence="27" type="ORF">D915_005467</name>
</gene>
<dbReference type="InterPro" id="IPR026983">
    <property type="entry name" value="DHC"/>
</dbReference>
<dbReference type="InterPro" id="IPR042219">
    <property type="entry name" value="AAA_lid_11_sf"/>
</dbReference>
<keyword evidence="13" id="KW-0505">Motor protein</keyword>
<dbReference type="InterPro" id="IPR035699">
    <property type="entry name" value="AAA_6"/>
</dbReference>
<dbReference type="InterPro" id="IPR041228">
    <property type="entry name" value="Dynein_C"/>
</dbReference>
<dbReference type="InterPro" id="IPR024317">
    <property type="entry name" value="Dynein_heavy_chain_D4_dom"/>
</dbReference>
<dbReference type="Pfam" id="PF17852">
    <property type="entry name" value="Dynein_AAA_lid"/>
    <property type="match status" value="1"/>
</dbReference>
<dbReference type="Gene3D" id="6.10.140.1060">
    <property type="match status" value="1"/>
</dbReference>
<evidence type="ECO:0000259" key="19">
    <source>
        <dbReference type="Pfam" id="PF12774"/>
    </source>
</evidence>
<dbReference type="Gene3D" id="1.10.8.720">
    <property type="entry name" value="Region D6 of dynein motor"/>
    <property type="match status" value="1"/>
</dbReference>
<dbReference type="FunFam" id="3.20.180.20:FF:000003">
    <property type="entry name" value="Dynein heavy chain 12, axonemal"/>
    <property type="match status" value="1"/>
</dbReference>
<keyword evidence="15" id="KW-0966">Cell projection</keyword>